<dbReference type="EMBL" id="ADFV01129563">
    <property type="status" value="NOT_ANNOTATED_CDS"/>
    <property type="molecule type" value="Genomic_DNA"/>
</dbReference>
<feature type="region of interest" description="Disordered" evidence="10">
    <location>
        <begin position="2424"/>
        <end position="2472"/>
    </location>
</feature>
<dbReference type="InterPro" id="IPR025155">
    <property type="entry name" value="WxxW_domain"/>
</dbReference>
<evidence type="ECO:0000256" key="10">
    <source>
        <dbReference type="SAM" id="MobiDB-lite"/>
    </source>
</evidence>
<feature type="region of interest" description="Disordered" evidence="10">
    <location>
        <begin position="1388"/>
        <end position="1546"/>
    </location>
</feature>
<feature type="compositionally biased region" description="Low complexity" evidence="10">
    <location>
        <begin position="1772"/>
        <end position="1792"/>
    </location>
</feature>
<dbReference type="InterPro" id="IPR006207">
    <property type="entry name" value="Cys_knot_C"/>
</dbReference>
<comment type="subunit">
    <text evidence="8">Homomultimer; disulfide-linked. The N- and C-terminus mediate their assembly into higher order structures to form filaments. The CTCK domains of two polypeptides associate in the endoplasmic reticulum to generate intermolecularly disulfide-bonded dimers. These dimers progress to the Golgi apparatus, which is a more acidic environment than the endoplasmic reticulum. Under acidic conditions, the N-termini form non-covalent intermolecular interactions that juxtapose assemblies from different CTCK-linked dimers to produce long, disulfide-linked polymers that remain highly compact until secretion.</text>
</comment>
<feature type="compositionally biased region" description="Polar residues" evidence="10">
    <location>
        <begin position="2675"/>
        <end position="2684"/>
    </location>
</feature>
<evidence type="ECO:0000313" key="15">
    <source>
        <dbReference type="Ensembl" id="ENSNLEP00000029941.1"/>
    </source>
</evidence>
<feature type="domain" description="VWFD" evidence="14">
    <location>
        <begin position="407"/>
        <end position="582"/>
    </location>
</feature>
<dbReference type="GeneTree" id="ENSGT00940000162219"/>
<sequence length="4038" mass="423317">MGAPSACRTLVLALAAVLVVPQPSPTGAPTSSPTRRVSFVPPVTVFPSLSPLNPAHNGRVCSTWGDFHYKTFDGDVFHFPGLCNYVFSEHCGVAYEDFNVQLRRGLVGSRPVVTRVVIKAQGLVLEASNGSVLINGQREELPYSRTGLLVEQSGDYVKVSIRLVLTFLWNGEDSALLELDPKYANQTCGLCGDFNGLPTFNEFYAHNARLTPLQFGNLQKLDGPTEQCPDPLPLPAGNCTDEEGICHRTLLGPAFAECHTLVDSAAYLAACAQDLCRCPTCPCATFVEYSRQCAHAGGQPRNWRRPELCPRTCPLNMQHQECGSPCADTCSNPQRAQLCEDHCVDGCFCPPGTVLDDITHSGCLPLGQCPCTHSGRTYSPGTSFNTTCSSCTCSGGLWQCQDLPCPGTCSVQGGAHISTYDEKLYDLHGDCSYVLSKKCADGSFTVLAELRKCGLTDNENCLKAVTLSLDGGDTAIRVQADGSVFLNSIYTQLPLSAANITLFTPSSFFIVVQTGLGLQLLVQLVPLMQVFVRLDSAHQGQMCGLCGNFNQNQADDFTALSGVVEATGAAFANTWKAQAACANARNSFEDPCSLSVENENYARHWCSRLTDPNGAFSRCHSVINPKPFHSNCMFDTCNCERSEDCLCAALSSYVHACAAKGVQLSGWRDGVCTKYMQNCPKSQRYAYVVDACQPTCRGLSEADVTCSVSFVPVDGCTCPAGTFLNDAGACVPAQECPCYVHGTVLAPGEVVHDEGAVCSCTGGKLSCLGASLQKSTGCTAPMVYLDCSNSSAGTPGAECLRSCHTLDVGCFSTHCVSGCVCPPGLVSDGSGGCIAEEDCPCVHNEATYKPGETIRVDCNTCTCRNRRWECSHRLCLGTCVAYGDGHFITFDGERYSFEGSCEYILAQDYCGDNTTHGTFRIVTENIPCGTTGTTCSKAIKLFVESYELILQEGTFKAVVRGPGGDPPYKIRYMGIFLVIETRGMAVSWDRKTSVFIRLHQDYKGRVCGLCGNFDDNAINDFATRSRSVVGDALEFGNSWKLSPSCPDALVPKDPCTANPFRKSWAQKQCSILHGPTFAACRSQVDSTKYYEACVNDACACDSGGDCECFCTAVAAYAQACHDAGLCVSWRTPDTCPLFCDFYNPHGSCEWHYQPCGAPCLKTCRNPSGHCLVDLPGLEGEGQPFLDGASYPWVPECMWGARDPQGRSVGSHKLHNASLEGSSPQPSFSASTERAVPTPTQTTATEKTTLWVTPSVQSTAALTSQAGSSSGPVTVTPLAPGTTTCQPRCQWTEWFDEDYPKSEQLGGDVESYDKIKAAGGHLCQQPKDIECQAESFPNWTLAQVGQKVHCDVRFGLVCRNWEQEGVFKMCYNYRIRVLCCSADHCRGRATTPPPATEPETATTTTTQALFSTPQPASSPGVTRAPLPSTTAVPTLSKGLTSPRYTSTLGTATTGGPTVPAASTEPTVPGVATSSLPTRSALPATTGSSGTWRPSQPSTLATTTMATSRAHPTGTASTGSKEPLTTSLAPTLTSKLSTSRADTSTPRAETTLTPLTEATTSQGTTRCQPKCEWTEWFDVDFPTSGVAGGDMETFENIKAAGGKMCWAPKSIECRAENYPEVSIDQVGQVLTCSLETGLTCKNEDQTGRFNMCFNYNVRVLCCDDYSHCPSTAAPTPTSSTQAPKLTSTGATTGATTPTVTASTATTAMVATTPTATATWSTKSPAVTGPSTLATTQTGPSFSKTTERVPLPSPSAPPASTTSLLPTRGQQTSQAPSMPTSPTVASTPTTSPMVTDRVHTTLQTSSSGPIRTTLPSGPPSPSTGCVPRCTWTDWFDEDYPSPGPDSGDFETFGVIRSAGHTFCEHPQDIECRSEMAPDQPLEALGQVVQCDVSIGLTPKMLTTTTTTTVAASSTATPFATVQTAHTPKVLTTTATTTGSTVTPSNSPGTASTLPALITTTTTPTTTVSMVTPSSIPGTTHTPAVLITTTMTTMGTGSTATPTSSPQTAGTPTELTTTATKITATGSTTTPSSTPRTTPIPLVWNTTAITPAAPSTAGTTNTLPVLTTTSTTHGQSLPPSSPHTVPTVWTSVATLGTTHITEPSTVTSHTPAGTTGTTLHSTPALSSPHPSSRATESPPPGKTTLGLTTATSRTTATTTPSETRISTLLPSSPTSAPTTPAVTTGCEPQCAWSDWLDYSYPMPGPSGGDFDTYSNIRAAGGAVCEQPLGLECRAQAQPGVPLRELGQIVECSLDFGLVCRNREQVGKFKMCFNYEIRVFCCNYSLCPSTPASSSTATPSSTPGTTWLLTELTTTATTTAATGSTATPSSTPGTTWILTEPTTTATTTVATGSMATASSTLATAGTPKVTTTARTPTVTGSKATPSSSPGTATTLPALTSTATTPTATSFTAIPSSSLGSTWTRLSQTTTPTATMTTARPSSTPETAHTSTVLTTTATTTGTTGSAATPSSTPGTAHTSKVLTTASTGLTATASSSPGTAPTLPVRISTTTTPTTSGSTVNPSSIPGTTHTPAVLTTTTTTVATGSMATPSSSTQTTATPPPLTTRVTTITATGSTTTPSSTPGTTPIPPVPITTATTHGRSLPPSSPHTVPTAWTSVATSGTTHGRSLPPSSPHTVPTAWTSVATSGTTHITEPSTVTSHTPAGTTGTTLHSTPALSSPHPSSRATKSPPSPGKTTLGLTTATSSTTATPSETPTSTLLPSSPTSAPTTPAVTTGCEPQCAWSDWLDYSYPMPGPSGGDFDTYSNIRAAGGAVCEQPLGLECRAQAQPGVPLRELGQIVECSLDFGLVCRNREQVGKFKMCFNYEIRVFCCNYSLCPSTPASSSTATPSSTRGTTWPLTELTTTATTTAAAGSIATPSSTPGTTWILTEPTTTATTTVATGSTATPSSTPGTTWILTEPTTTAITTVLTPPKVLTSTATTPIASSSKATPSSSARTTTTLPVLTSTATKSTATSFTPIPSSTLWTTWTLPAQTTPMATMSTIHTSSTPETTHTSTVLTTTATTTRATSSMATSSSTLGTTWVLTELTTAATTTAATGSTATPSSTPGTTWILTEPSTTATMTVPSGSMATASSTPGTAHTPKVVTTMATMPTATGSTVPSSSTLGTTHTPAVLPSSLPTFSMSTVSSSVLTTLRPTGLPSSHFSTPCFCRPLAFSLLAMLVPHWPHLAPPGHTRSPLATLGPHWPQCIPTGHNASPVATFSPHWPQCVPTGHIRSPRPQSVPTGHNRSPLATISPHWPHSVSPGHNASPLATVHPHWPHSVSPGHNASPLATISPHWTHSASALPTPLPGTAAPSCTDLCVHSPRTLAWEVIYNKTDRAGCHFYAVCNQHCDIDRFQGACPTSPAPVSSTPLSSPSPAPGCDNAIPPRQVDEAAEAPGLQWLPEVAVTVVMLAAMTPGERGHHHGACQPVHLCPTGICSMWGGSHYSTFDGTSYTFRGNCTYVLMREIHARFGNLSLYLDNNYCAASAAAASCPRALSIHYKSMDIVLTVTMVHGKEEGLTLFDKIPVSSGFSKNGVLVSVTGTTTMRVDIPALGVSITFDGHVFQARLPHSLFHNNTEGQCGEWAAGPVRGRAAAGPDNPPQPSPSTQPRPSPPQPHTSPPPAPPTLSPALHPFISFPAPQCPSWGLTWMTVEASWISRNQNPQLEGLAEGCFCPEDQILFNTHTGICVQACPLRDPLDPFQPGERWVSNCQSCVCDEGSVSVQCKPLPCEAQGQPLPCSRPGFVTVTRPRADNPCCPETVCVCDTTTCPQSLPVCPPGQELICTQEEGDCCPTFRCRPQLCSYNGTFYGVGANFPGALPCHTCTCLSGDTQDPTVQCQEDACNNTTCPQGFEYKRVAGQCCGECMQTACLTPDGQPVQLNETWVNSRVDNCTVYLCEVEGGVHLLTPQPASCPDVSSCRGSLRKTGCCYSCEEDSCQVRVNMTVLWHQGCKTEVNITFCEGSCPGVSKYLAEAQAMQHQCTCCQERRVHEETVPLRCPDGSAILHTYTHVDECGCTPFCVPAPRAPPHTPGFLAQEATAV</sequence>
<dbReference type="STRING" id="61853.ENSNLEP00000029941"/>
<dbReference type="FunFam" id="2.10.25.10:FF:000674">
    <property type="entry name" value="Mucin-2"/>
    <property type="match status" value="1"/>
</dbReference>
<dbReference type="EMBL" id="ADFV01129562">
    <property type="status" value="NOT_ANNOTATED_CDS"/>
    <property type="molecule type" value="Genomic_DNA"/>
</dbReference>
<dbReference type="SMART" id="SM00832">
    <property type="entry name" value="C8"/>
    <property type="match status" value="3"/>
</dbReference>
<feature type="signal peptide" evidence="11">
    <location>
        <begin position="1"/>
        <end position="21"/>
    </location>
</feature>
<dbReference type="SUPFAM" id="SSF57603">
    <property type="entry name" value="FnI-like domain"/>
    <property type="match status" value="1"/>
</dbReference>
<reference evidence="15" key="2">
    <citation type="submission" date="2025-08" db="UniProtKB">
        <authorList>
            <consortium name="Ensembl"/>
        </authorList>
    </citation>
    <scope>IDENTIFICATION</scope>
</reference>
<dbReference type="SMART" id="SM00214">
    <property type="entry name" value="VWC"/>
    <property type="match status" value="5"/>
</dbReference>
<dbReference type="SMART" id="SM00216">
    <property type="entry name" value="VWD"/>
    <property type="match status" value="4"/>
</dbReference>
<dbReference type="InterPro" id="IPR002919">
    <property type="entry name" value="TIL_dom"/>
</dbReference>
<organism evidence="15 16">
    <name type="scientific">Nomascus leucogenys</name>
    <name type="common">Northern white-cheeked gibbon</name>
    <name type="synonym">Hylobates leucogenys</name>
    <dbReference type="NCBI Taxonomy" id="61853"/>
    <lineage>
        <taxon>Eukaryota</taxon>
        <taxon>Metazoa</taxon>
        <taxon>Chordata</taxon>
        <taxon>Craniata</taxon>
        <taxon>Vertebrata</taxon>
        <taxon>Euteleostomi</taxon>
        <taxon>Mammalia</taxon>
        <taxon>Eutheria</taxon>
        <taxon>Euarchontoglires</taxon>
        <taxon>Primates</taxon>
        <taxon>Haplorrhini</taxon>
        <taxon>Catarrhini</taxon>
        <taxon>Hylobatidae</taxon>
        <taxon>Nomascus</taxon>
    </lineage>
</organism>
<dbReference type="EMBL" id="ADFV01129569">
    <property type="status" value="NOT_ANNOTATED_CDS"/>
    <property type="molecule type" value="Genomic_DNA"/>
</dbReference>
<feature type="compositionally biased region" description="Polar residues" evidence="10">
    <location>
        <begin position="1797"/>
        <end position="1807"/>
    </location>
</feature>
<feature type="chain" id="PRO_5014160146" description="Mucin-5B" evidence="11">
    <location>
        <begin position="22"/>
        <end position="4038"/>
    </location>
</feature>
<feature type="disulfide bond" evidence="9">
    <location>
        <begin position="3961"/>
        <end position="4013"/>
    </location>
</feature>
<reference evidence="15 16" key="1">
    <citation type="submission" date="2012-10" db="EMBL/GenBank/DDBJ databases">
        <authorList>
            <consortium name="Gibbon Genome Sequencing Consortium"/>
        </authorList>
    </citation>
    <scope>NUCLEOTIDE SEQUENCE [LARGE SCALE GENOMIC DNA]</scope>
</reference>
<evidence type="ECO:0000256" key="3">
    <source>
        <dbReference type="ARBA" id="ARBA00022729"/>
    </source>
</evidence>
<feature type="compositionally biased region" description="Pro residues" evidence="10">
    <location>
        <begin position="3595"/>
        <end position="3624"/>
    </location>
</feature>
<dbReference type="PROSITE" id="PS01185">
    <property type="entry name" value="CTCK_1"/>
    <property type="match status" value="1"/>
</dbReference>
<keyword evidence="7" id="KW-0325">Glycoprotein</keyword>
<dbReference type="Pfam" id="PF00094">
    <property type="entry name" value="VWD"/>
    <property type="match status" value="4"/>
</dbReference>
<dbReference type="FunCoup" id="A0A2I3GF40">
    <property type="interactions" value="245"/>
</dbReference>
<evidence type="ECO:0000259" key="13">
    <source>
        <dbReference type="PROSITE" id="PS50184"/>
    </source>
</evidence>
<dbReference type="InterPro" id="IPR001846">
    <property type="entry name" value="VWF_type-D"/>
</dbReference>
<evidence type="ECO:0000256" key="9">
    <source>
        <dbReference type="PROSITE-ProRule" id="PRU00039"/>
    </source>
</evidence>
<evidence type="ECO:0000256" key="1">
    <source>
        <dbReference type="ARBA" id="ARBA00004613"/>
    </source>
</evidence>
<evidence type="ECO:0000256" key="11">
    <source>
        <dbReference type="SAM" id="SignalP"/>
    </source>
</evidence>
<dbReference type="EMBL" id="ADFV01129567">
    <property type="status" value="NOT_ANNOTATED_CDS"/>
    <property type="molecule type" value="Genomic_DNA"/>
</dbReference>
<dbReference type="InterPro" id="IPR058753">
    <property type="entry name" value="TIL_OTOGL_Mucin"/>
</dbReference>
<feature type="compositionally biased region" description="Low complexity" evidence="10">
    <location>
        <begin position="1522"/>
        <end position="1546"/>
    </location>
</feature>
<dbReference type="Pfam" id="PF08742">
    <property type="entry name" value="C8"/>
    <property type="match status" value="3"/>
</dbReference>
<feature type="domain" description="VWFD" evidence="14">
    <location>
        <begin position="877"/>
        <end position="1046"/>
    </location>
</feature>
<dbReference type="Proteomes" id="UP000001073">
    <property type="component" value="Chromosome 4"/>
</dbReference>
<dbReference type="InterPro" id="IPR001007">
    <property type="entry name" value="VWF_dom"/>
</dbReference>
<evidence type="ECO:0000256" key="8">
    <source>
        <dbReference type="ARBA" id="ARBA00063950"/>
    </source>
</evidence>
<feature type="compositionally biased region" description="Low complexity" evidence="10">
    <location>
        <begin position="1755"/>
        <end position="1764"/>
    </location>
</feature>
<dbReference type="SMART" id="SM00215">
    <property type="entry name" value="VWC_out"/>
    <property type="match status" value="3"/>
</dbReference>
<feature type="domain" description="VWFC" evidence="13">
    <location>
        <begin position="3797"/>
        <end position="3863"/>
    </location>
</feature>
<evidence type="ECO:0000313" key="16">
    <source>
        <dbReference type="Proteomes" id="UP000001073"/>
    </source>
</evidence>
<dbReference type="Pfam" id="PF25962">
    <property type="entry name" value="TIL_OTOGL_Mucin"/>
    <property type="match status" value="1"/>
</dbReference>
<dbReference type="InterPro" id="IPR050780">
    <property type="entry name" value="Mucin_vWF_Thrombospondin_sf"/>
</dbReference>
<feature type="region of interest" description="Disordered" evidence="10">
    <location>
        <begin position="2934"/>
        <end position="2953"/>
    </location>
</feature>
<dbReference type="GO" id="GO:0005796">
    <property type="term" value="C:Golgi lumen"/>
    <property type="evidence" value="ECO:0007669"/>
    <property type="project" value="UniProtKB-ARBA"/>
</dbReference>
<dbReference type="OMA" id="TWILTEP"/>
<feature type="region of interest" description="Disordered" evidence="10">
    <location>
        <begin position="1991"/>
        <end position="2036"/>
    </location>
</feature>
<feature type="compositionally biased region" description="Low complexity" evidence="10">
    <location>
        <begin position="2138"/>
        <end position="2177"/>
    </location>
</feature>
<feature type="region of interest" description="Disordered" evidence="10">
    <location>
        <begin position="1713"/>
        <end position="1822"/>
    </location>
</feature>
<dbReference type="InParanoid" id="A0A2I3GF40"/>
<dbReference type="SUPFAM" id="SSF57567">
    <property type="entry name" value="Serine protease inhibitors"/>
    <property type="match status" value="3"/>
</dbReference>
<feature type="compositionally biased region" description="Low complexity" evidence="10">
    <location>
        <begin position="1396"/>
        <end position="1405"/>
    </location>
</feature>
<dbReference type="Gene3D" id="2.10.25.10">
    <property type="entry name" value="Laminin"/>
    <property type="match status" value="3"/>
</dbReference>
<name>A0A2I3GF40_NOMLE</name>
<dbReference type="Pfam" id="PF01826">
    <property type="entry name" value="TIL"/>
    <property type="match status" value="2"/>
</dbReference>
<keyword evidence="3 11" id="KW-0732">Signal</keyword>
<protein>
    <recommendedName>
        <fullName evidence="17">Mucin-5B</fullName>
    </recommendedName>
</protein>
<evidence type="ECO:0000256" key="5">
    <source>
        <dbReference type="ARBA" id="ARBA00023008"/>
    </source>
</evidence>
<dbReference type="EMBL" id="ADFV01129564">
    <property type="status" value="NOT_ANNOTATED_CDS"/>
    <property type="molecule type" value="Genomic_DNA"/>
</dbReference>
<feature type="compositionally biased region" description="Polar residues" evidence="10">
    <location>
        <begin position="1426"/>
        <end position="1443"/>
    </location>
</feature>
<evidence type="ECO:0000256" key="2">
    <source>
        <dbReference type="ARBA" id="ARBA00022525"/>
    </source>
</evidence>
<accession>A0A2I3GF40</accession>
<feature type="compositionally biased region" description="Low complexity" evidence="10">
    <location>
        <begin position="2654"/>
        <end position="2672"/>
    </location>
</feature>
<feature type="region of interest" description="Disordered" evidence="10">
    <location>
        <begin position="1207"/>
        <end position="1247"/>
    </location>
</feature>
<dbReference type="Pfam" id="PF13330">
    <property type="entry name" value="Mucin2_WxxW"/>
    <property type="match status" value="5"/>
</dbReference>
<feature type="region of interest" description="Disordered" evidence="10">
    <location>
        <begin position="1931"/>
        <end position="1951"/>
    </location>
</feature>
<feature type="compositionally biased region" description="Low complexity" evidence="10">
    <location>
        <begin position="1444"/>
        <end position="1462"/>
    </location>
</feature>
<dbReference type="CDD" id="cd19941">
    <property type="entry name" value="TIL"/>
    <property type="match status" value="3"/>
</dbReference>
<keyword evidence="2" id="KW-0964">Secreted</keyword>
<feature type="compositionally biased region" description="Polar residues" evidence="10">
    <location>
        <begin position="1218"/>
        <end position="1231"/>
    </location>
</feature>
<feature type="domain" description="CTCK" evidence="12">
    <location>
        <begin position="3929"/>
        <end position="4018"/>
    </location>
</feature>
<feature type="region of interest" description="Disordered" evidence="10">
    <location>
        <begin position="2539"/>
        <end position="2560"/>
    </location>
</feature>
<evidence type="ECO:0008006" key="17">
    <source>
        <dbReference type="Google" id="ProtNLM"/>
    </source>
</evidence>
<feature type="disulfide bond" evidence="9">
    <location>
        <begin position="3957"/>
        <end position="4011"/>
    </location>
</feature>
<dbReference type="FunFam" id="2.10.25.10:FF:000414">
    <property type="entry name" value="von Willebrand factor"/>
    <property type="match status" value="1"/>
</dbReference>
<evidence type="ECO:0000256" key="7">
    <source>
        <dbReference type="ARBA" id="ARBA00023180"/>
    </source>
</evidence>
<feature type="region of interest" description="Disordered" evidence="10">
    <location>
        <begin position="1670"/>
        <end position="1697"/>
    </location>
</feature>
<reference evidence="15" key="3">
    <citation type="submission" date="2025-09" db="UniProtKB">
        <authorList>
            <consortium name="Ensembl"/>
        </authorList>
    </citation>
    <scope>IDENTIFICATION</scope>
</reference>
<feature type="compositionally biased region" description="Low complexity" evidence="10">
    <location>
        <begin position="2103"/>
        <end position="2121"/>
    </location>
</feature>
<feature type="compositionally biased region" description="Polar residues" evidence="10">
    <location>
        <begin position="1470"/>
        <end position="1505"/>
    </location>
</feature>
<dbReference type="EMBL" id="ADFV01129565">
    <property type="status" value="NOT_ANNOTATED_CDS"/>
    <property type="molecule type" value="Genomic_DNA"/>
</dbReference>
<feature type="compositionally biased region" description="Low complexity" evidence="10">
    <location>
        <begin position="2691"/>
        <end position="2729"/>
    </location>
</feature>
<dbReference type="PANTHER" id="PTHR11339">
    <property type="entry name" value="EXTRACELLULAR MATRIX GLYCOPROTEIN RELATED"/>
    <property type="match status" value="1"/>
</dbReference>
<dbReference type="PANTHER" id="PTHR11339:SF408">
    <property type="entry name" value="MUCIN-5B"/>
    <property type="match status" value="1"/>
</dbReference>
<dbReference type="FunFam" id="2.10.25.10:FF:000153">
    <property type="entry name" value="MUC5B isoform 1"/>
    <property type="match status" value="1"/>
</dbReference>
<feature type="compositionally biased region" description="Low complexity" evidence="10">
    <location>
        <begin position="1237"/>
        <end position="1247"/>
    </location>
</feature>
<evidence type="ECO:0000259" key="14">
    <source>
        <dbReference type="PROSITE" id="PS51233"/>
    </source>
</evidence>
<feature type="region of interest" description="Disordered" evidence="10">
    <location>
        <begin position="3586"/>
        <end position="3627"/>
    </location>
</feature>
<dbReference type="GO" id="GO:0005576">
    <property type="term" value="C:extracellular region"/>
    <property type="evidence" value="ECO:0007669"/>
    <property type="project" value="UniProtKB-SubCell"/>
</dbReference>
<evidence type="ECO:0000256" key="4">
    <source>
        <dbReference type="ARBA" id="ARBA00022737"/>
    </source>
</evidence>
<dbReference type="InterPro" id="IPR036084">
    <property type="entry name" value="Ser_inhib-like_sf"/>
</dbReference>
<comment type="subcellular location">
    <subcellularLocation>
        <location evidence="1">Secreted</location>
    </subcellularLocation>
</comment>
<keyword evidence="5" id="KW-0186">Copper</keyword>
<keyword evidence="6 9" id="KW-1015">Disulfide bond</keyword>
<proteinExistence type="predicted"/>
<feature type="region of interest" description="Disordered" evidence="10">
    <location>
        <begin position="2358"/>
        <end position="2392"/>
    </location>
</feature>
<dbReference type="EMBL" id="ADFV01129568">
    <property type="status" value="NOT_ANNOTATED_CDS"/>
    <property type="molecule type" value="Genomic_DNA"/>
</dbReference>
<evidence type="ECO:0000256" key="6">
    <source>
        <dbReference type="ARBA" id="ARBA00023157"/>
    </source>
</evidence>
<keyword evidence="4" id="KW-0677">Repeat</keyword>
<feature type="domain" description="VWFD" evidence="14">
    <location>
        <begin position="3432"/>
        <end position="3610"/>
    </location>
</feature>
<feature type="region of interest" description="Disordered" evidence="10">
    <location>
        <begin position="2484"/>
        <end position="2527"/>
    </location>
</feature>
<dbReference type="PROSITE" id="PS50184">
    <property type="entry name" value="VWFC_2"/>
    <property type="match status" value="2"/>
</dbReference>
<feature type="compositionally biased region" description="Polar residues" evidence="10">
    <location>
        <begin position="1406"/>
        <end position="1419"/>
    </location>
</feature>
<dbReference type="EMBL" id="ADFV01129561">
    <property type="status" value="NOT_ANNOTATED_CDS"/>
    <property type="molecule type" value="Genomic_DNA"/>
</dbReference>
<feature type="compositionally biased region" description="Polar residues" evidence="10">
    <location>
        <begin position="2629"/>
        <end position="2653"/>
    </location>
</feature>
<evidence type="ECO:0000259" key="12">
    <source>
        <dbReference type="PROSITE" id="PS01225"/>
    </source>
</evidence>
<feature type="compositionally biased region" description="Polar residues" evidence="10">
    <location>
        <begin position="1717"/>
        <end position="1741"/>
    </location>
</feature>
<comment type="caution">
    <text evidence="9">Lacks conserved residue(s) required for the propagation of feature annotation.</text>
</comment>
<dbReference type="Ensembl" id="ENSNLET00000053448.1">
    <property type="protein sequence ID" value="ENSNLEP00000029941.1"/>
    <property type="gene ID" value="ENSNLEG00000034795.1"/>
</dbReference>
<feature type="region of interest" description="Disordered" evidence="10">
    <location>
        <begin position="2096"/>
        <end position="2179"/>
    </location>
</feature>
<dbReference type="PROSITE" id="PS01225">
    <property type="entry name" value="CTCK_2"/>
    <property type="match status" value="1"/>
</dbReference>
<dbReference type="PROSITE" id="PS01208">
    <property type="entry name" value="VWFC_1"/>
    <property type="match status" value="2"/>
</dbReference>
<dbReference type="EMBL" id="ADFV01129566">
    <property type="status" value="NOT_ANNOTATED_CDS"/>
    <property type="molecule type" value="Genomic_DNA"/>
</dbReference>
<feature type="domain" description="VWFC" evidence="13">
    <location>
        <begin position="3683"/>
        <end position="3760"/>
    </location>
</feature>
<dbReference type="SMART" id="SM00041">
    <property type="entry name" value="CT"/>
    <property type="match status" value="1"/>
</dbReference>
<feature type="domain" description="VWFD" evidence="14">
    <location>
        <begin position="59"/>
        <end position="229"/>
    </location>
</feature>
<feature type="region of interest" description="Disordered" evidence="10">
    <location>
        <begin position="2615"/>
        <end position="2729"/>
    </location>
</feature>
<keyword evidence="16" id="KW-1185">Reference proteome</keyword>
<dbReference type="InterPro" id="IPR014853">
    <property type="entry name" value="VWF/SSPO/ZAN-like_Cys-rich_dom"/>
</dbReference>
<dbReference type="PROSITE" id="PS51233">
    <property type="entry name" value="VWFD"/>
    <property type="match status" value="4"/>
</dbReference>